<dbReference type="EMBL" id="FMYV01000008">
    <property type="protein sequence ID" value="SDC79288.1"/>
    <property type="molecule type" value="Genomic_DNA"/>
</dbReference>
<feature type="domain" description="HTH cro/C1-type" evidence="1">
    <location>
        <begin position="38"/>
        <end position="92"/>
    </location>
</feature>
<dbReference type="Pfam" id="PF01381">
    <property type="entry name" value="HTH_3"/>
    <property type="match status" value="1"/>
</dbReference>
<accession>A0A1G6PGX6</accession>
<name>A0A1G6PGX6_9BACT</name>
<dbReference type="STRING" id="28234.SAMN04488588_1803"/>
<dbReference type="RefSeq" id="WP_091405015.1">
    <property type="nucleotide sequence ID" value="NZ_FMYV01000008.1"/>
</dbReference>
<protein>
    <submittedName>
        <fullName evidence="2">Helix-turn-helix</fullName>
    </submittedName>
</protein>
<evidence type="ECO:0000259" key="1">
    <source>
        <dbReference type="PROSITE" id="PS50943"/>
    </source>
</evidence>
<gene>
    <name evidence="2" type="ORF">SAMN04488588_1803</name>
</gene>
<dbReference type="PROSITE" id="PS50943">
    <property type="entry name" value="HTH_CROC1"/>
    <property type="match status" value="1"/>
</dbReference>
<keyword evidence="3" id="KW-1185">Reference proteome</keyword>
<dbReference type="Proteomes" id="UP000199322">
    <property type="component" value="Unassembled WGS sequence"/>
</dbReference>
<dbReference type="SMART" id="SM00530">
    <property type="entry name" value="HTH_XRE"/>
    <property type="match status" value="1"/>
</dbReference>
<dbReference type="SUPFAM" id="SSF47413">
    <property type="entry name" value="lambda repressor-like DNA-binding domains"/>
    <property type="match status" value="1"/>
</dbReference>
<evidence type="ECO:0000313" key="2">
    <source>
        <dbReference type="EMBL" id="SDC79288.1"/>
    </source>
</evidence>
<reference evidence="2 3" key="1">
    <citation type="submission" date="2016-10" db="EMBL/GenBank/DDBJ databases">
        <authorList>
            <person name="de Groot N.N."/>
        </authorList>
    </citation>
    <scope>NUCLEOTIDE SEQUENCE [LARGE SCALE GENOMIC DNA]</scope>
    <source>
        <strain evidence="2 3">WG14</strain>
    </source>
</reference>
<organism evidence="2 3">
    <name type="scientific">Geotoga petraea</name>
    <dbReference type="NCBI Taxonomy" id="28234"/>
    <lineage>
        <taxon>Bacteria</taxon>
        <taxon>Thermotogati</taxon>
        <taxon>Thermotogota</taxon>
        <taxon>Thermotogae</taxon>
        <taxon>Petrotogales</taxon>
        <taxon>Petrotogaceae</taxon>
        <taxon>Geotoga</taxon>
    </lineage>
</organism>
<proteinExistence type="predicted"/>
<sequence length="95" mass="11388">MEKLYDFKKEKEKILKEKPEIKKIYDDLELKYKLIESVIEYRAENNLTQKELAENIGVKQQVISRFERGLVNPRIDFVQKILNATGKDIEFIDKR</sequence>
<dbReference type="InterPro" id="IPR001387">
    <property type="entry name" value="Cro/C1-type_HTH"/>
</dbReference>
<dbReference type="AlphaFoldDB" id="A0A1G6PGX6"/>
<dbReference type="GO" id="GO:0003677">
    <property type="term" value="F:DNA binding"/>
    <property type="evidence" value="ECO:0007669"/>
    <property type="project" value="InterPro"/>
</dbReference>
<dbReference type="Gene3D" id="1.10.260.40">
    <property type="entry name" value="lambda repressor-like DNA-binding domains"/>
    <property type="match status" value="1"/>
</dbReference>
<dbReference type="CDD" id="cd00093">
    <property type="entry name" value="HTH_XRE"/>
    <property type="match status" value="1"/>
</dbReference>
<dbReference type="InterPro" id="IPR010982">
    <property type="entry name" value="Lambda_DNA-bd_dom_sf"/>
</dbReference>
<evidence type="ECO:0000313" key="3">
    <source>
        <dbReference type="Proteomes" id="UP000199322"/>
    </source>
</evidence>